<dbReference type="PANTHER" id="PTHR23501:SF197">
    <property type="entry name" value="COMD"/>
    <property type="match status" value="1"/>
</dbReference>
<feature type="transmembrane region" description="Helical" evidence="8">
    <location>
        <begin position="285"/>
        <end position="307"/>
    </location>
</feature>
<accession>A0ABW0CSQ5</accession>
<evidence type="ECO:0000313" key="10">
    <source>
        <dbReference type="EMBL" id="MFC5217821.1"/>
    </source>
</evidence>
<feature type="transmembrane region" description="Helical" evidence="8">
    <location>
        <begin position="120"/>
        <end position="141"/>
    </location>
</feature>
<evidence type="ECO:0000313" key="11">
    <source>
        <dbReference type="Proteomes" id="UP001596263"/>
    </source>
</evidence>
<evidence type="ECO:0000256" key="5">
    <source>
        <dbReference type="ARBA" id="ARBA00022989"/>
    </source>
</evidence>
<comment type="subcellular location">
    <subcellularLocation>
        <location evidence="1">Cell membrane</location>
        <topology evidence="1">Multi-pass membrane protein</topology>
    </subcellularLocation>
</comment>
<feature type="transmembrane region" description="Helical" evidence="8">
    <location>
        <begin position="29"/>
        <end position="52"/>
    </location>
</feature>
<dbReference type="Gene3D" id="1.20.1250.20">
    <property type="entry name" value="MFS general substrate transporter like domains"/>
    <property type="match status" value="1"/>
</dbReference>
<feature type="transmembrane region" description="Helical" evidence="8">
    <location>
        <begin position="64"/>
        <end position="83"/>
    </location>
</feature>
<evidence type="ECO:0000256" key="6">
    <source>
        <dbReference type="ARBA" id="ARBA00023136"/>
    </source>
</evidence>
<reference evidence="11" key="1">
    <citation type="journal article" date="2019" name="Int. J. Syst. Evol. Microbiol.">
        <title>The Global Catalogue of Microorganisms (GCM) 10K type strain sequencing project: providing services to taxonomists for standard genome sequencing and annotation.</title>
        <authorList>
            <consortium name="The Broad Institute Genomics Platform"/>
            <consortium name="The Broad Institute Genome Sequencing Center for Infectious Disease"/>
            <person name="Wu L."/>
            <person name="Ma J."/>
        </authorList>
    </citation>
    <scope>NUCLEOTIDE SEQUENCE [LARGE SCALE GENOMIC DNA]</scope>
    <source>
        <strain evidence="11">KCTC 42586</strain>
    </source>
</reference>
<dbReference type="Gene3D" id="1.20.1720.10">
    <property type="entry name" value="Multidrug resistance protein D"/>
    <property type="match status" value="1"/>
</dbReference>
<dbReference type="InterPro" id="IPR020846">
    <property type="entry name" value="MFS_dom"/>
</dbReference>
<evidence type="ECO:0000256" key="8">
    <source>
        <dbReference type="SAM" id="Phobius"/>
    </source>
</evidence>
<evidence type="ECO:0000256" key="2">
    <source>
        <dbReference type="ARBA" id="ARBA00022448"/>
    </source>
</evidence>
<keyword evidence="2" id="KW-0813">Transport</keyword>
<feature type="transmembrane region" description="Helical" evidence="8">
    <location>
        <begin position="319"/>
        <end position="338"/>
    </location>
</feature>
<keyword evidence="4 8" id="KW-0812">Transmembrane</keyword>
<feature type="transmembrane region" description="Helical" evidence="8">
    <location>
        <begin position="215"/>
        <end position="233"/>
    </location>
</feature>
<dbReference type="InterPro" id="IPR011701">
    <property type="entry name" value="MFS"/>
</dbReference>
<dbReference type="CDD" id="cd17502">
    <property type="entry name" value="MFS_Azr1_MDR_like"/>
    <property type="match status" value="1"/>
</dbReference>
<evidence type="ECO:0000256" key="3">
    <source>
        <dbReference type="ARBA" id="ARBA00022475"/>
    </source>
</evidence>
<dbReference type="InterPro" id="IPR036259">
    <property type="entry name" value="MFS_trans_sf"/>
</dbReference>
<keyword evidence="6 8" id="KW-0472">Membrane</keyword>
<dbReference type="PRINTS" id="PR01036">
    <property type="entry name" value="TCRTETB"/>
</dbReference>
<dbReference type="Pfam" id="PF07690">
    <property type="entry name" value="MFS_1"/>
    <property type="match status" value="1"/>
</dbReference>
<evidence type="ECO:0000256" key="4">
    <source>
        <dbReference type="ARBA" id="ARBA00022692"/>
    </source>
</evidence>
<feature type="transmembrane region" description="Helical" evidence="8">
    <location>
        <begin position="455"/>
        <end position="473"/>
    </location>
</feature>
<sequence>MTESIPAGPEESTQDTAAQEQTHRSNVPLASIALVLGMLLSVLDQTVVAIALPEITADIGGAGNFSWVVTAYVLASTATGTFYGRISDRYGRREVFIAAVVLFTVSSLLCGMAQSMPQLIAARVVQGIGAGALFVIPTVSLSELYPQHLRGKVQGLTGAVFALASVGGPLVGGAITDGSGWRWIFYINVPIGVLSVVLCAVALRLPRAGATDRVDYFGAVLVVAAVVSLLLVTEWGGREYDWASVQIIGLAVACVALFTAFVQWERRAANPLLPMRLFANPALRLILPATAVLGMLLYGSVVFMPTFLQTAYDWSATRAGLALIPYFVPFIVVSAIAGGKAGKSGRFKPYLLAGAVVLIGAFVLLATIDPDRDYLYAAGAMVVLGAGFGLLMQNLVVVSQNAAAPPDLAATTAANLSIRGLGMAVGVALFGNLLAREVGEGPVAPATTAEAIPDVFVWGVPLAVLLLLLLALVPRVDPGPAQEKTDTEAEPSTA</sequence>
<evidence type="ECO:0000259" key="9">
    <source>
        <dbReference type="PROSITE" id="PS50850"/>
    </source>
</evidence>
<dbReference type="EMBL" id="JBHSKM010000022">
    <property type="protein sequence ID" value="MFC5217821.1"/>
    <property type="molecule type" value="Genomic_DNA"/>
</dbReference>
<feature type="transmembrane region" description="Helical" evidence="8">
    <location>
        <begin position="183"/>
        <end position="203"/>
    </location>
</feature>
<feature type="transmembrane region" description="Helical" evidence="8">
    <location>
        <begin position="95"/>
        <end position="114"/>
    </location>
</feature>
<evidence type="ECO:0000256" key="7">
    <source>
        <dbReference type="SAM" id="MobiDB-lite"/>
    </source>
</evidence>
<feature type="transmembrane region" description="Helical" evidence="8">
    <location>
        <begin position="153"/>
        <end position="171"/>
    </location>
</feature>
<dbReference type="InterPro" id="IPR004638">
    <property type="entry name" value="EmrB-like"/>
</dbReference>
<proteinExistence type="predicted"/>
<protein>
    <submittedName>
        <fullName evidence="10">MDR family MFS transporter</fullName>
    </submittedName>
</protein>
<keyword evidence="5 8" id="KW-1133">Transmembrane helix</keyword>
<organism evidence="10 11">
    <name type="scientific">Streptomyces coerulescens</name>
    <dbReference type="NCBI Taxonomy" id="29304"/>
    <lineage>
        <taxon>Bacteria</taxon>
        <taxon>Bacillati</taxon>
        <taxon>Actinomycetota</taxon>
        <taxon>Actinomycetes</taxon>
        <taxon>Kitasatosporales</taxon>
        <taxon>Streptomycetaceae</taxon>
        <taxon>Streptomyces</taxon>
    </lineage>
</organism>
<feature type="transmembrane region" description="Helical" evidence="8">
    <location>
        <begin position="374"/>
        <end position="396"/>
    </location>
</feature>
<dbReference type="PANTHER" id="PTHR23501">
    <property type="entry name" value="MAJOR FACILITATOR SUPERFAMILY"/>
    <property type="match status" value="1"/>
</dbReference>
<gene>
    <name evidence="10" type="ORF">ACFPQ9_28710</name>
</gene>
<dbReference type="RefSeq" id="WP_380859435.1">
    <property type="nucleotide sequence ID" value="NZ_JBHSKM010000022.1"/>
</dbReference>
<name>A0ABW0CSQ5_STRCD</name>
<comment type="caution">
    <text evidence="10">The sequence shown here is derived from an EMBL/GenBank/DDBJ whole genome shotgun (WGS) entry which is preliminary data.</text>
</comment>
<feature type="transmembrane region" description="Helical" evidence="8">
    <location>
        <begin position="416"/>
        <end position="435"/>
    </location>
</feature>
<feature type="transmembrane region" description="Helical" evidence="8">
    <location>
        <begin position="350"/>
        <end position="368"/>
    </location>
</feature>
<evidence type="ECO:0000256" key="1">
    <source>
        <dbReference type="ARBA" id="ARBA00004651"/>
    </source>
</evidence>
<feature type="domain" description="Major facilitator superfamily (MFS) profile" evidence="9">
    <location>
        <begin position="30"/>
        <end position="477"/>
    </location>
</feature>
<feature type="region of interest" description="Disordered" evidence="7">
    <location>
        <begin position="1"/>
        <end position="21"/>
    </location>
</feature>
<dbReference type="Proteomes" id="UP001596263">
    <property type="component" value="Unassembled WGS sequence"/>
</dbReference>
<dbReference type="PROSITE" id="PS50850">
    <property type="entry name" value="MFS"/>
    <property type="match status" value="1"/>
</dbReference>
<feature type="transmembrane region" description="Helical" evidence="8">
    <location>
        <begin position="245"/>
        <end position="264"/>
    </location>
</feature>
<dbReference type="NCBIfam" id="TIGR00711">
    <property type="entry name" value="efflux_EmrB"/>
    <property type="match status" value="1"/>
</dbReference>
<keyword evidence="11" id="KW-1185">Reference proteome</keyword>
<keyword evidence="3" id="KW-1003">Cell membrane</keyword>
<dbReference type="SUPFAM" id="SSF103473">
    <property type="entry name" value="MFS general substrate transporter"/>
    <property type="match status" value="1"/>
</dbReference>